<dbReference type="Pfam" id="PF06187">
    <property type="entry name" value="DUF993"/>
    <property type="match status" value="1"/>
</dbReference>
<dbReference type="InterPro" id="IPR009334">
    <property type="entry name" value="DUF993"/>
</dbReference>
<reference evidence="2" key="1">
    <citation type="journal article" date="2020" name="MBio">
        <title>Horizontal gene transfer to a defensive symbiont with a reduced genome amongst a multipartite beetle microbiome.</title>
        <authorList>
            <person name="Waterworth S.C."/>
            <person name="Florez L.V."/>
            <person name="Rees E.R."/>
            <person name="Hertweck C."/>
            <person name="Kaltenpoth M."/>
            <person name="Kwan J.C."/>
        </authorList>
    </citation>
    <scope>NUCLEOTIDE SEQUENCE [LARGE SCALE GENOMIC DNA]</scope>
</reference>
<comment type="caution">
    <text evidence="1">The sequence shown here is derived from an EMBL/GenBank/DDBJ whole genome shotgun (WGS) entry which is preliminary data.</text>
</comment>
<protein>
    <recommendedName>
        <fullName evidence="3">DUF993 family protein</fullName>
    </recommendedName>
</protein>
<dbReference type="InterPro" id="IPR013785">
    <property type="entry name" value="Aldolase_TIM"/>
</dbReference>
<dbReference type="Gene3D" id="3.20.20.70">
    <property type="entry name" value="Aldolase class I"/>
    <property type="match status" value="1"/>
</dbReference>
<accession>A0A833URL3</accession>
<gene>
    <name evidence="1" type="ORF">GAK29_04262</name>
</gene>
<dbReference type="EMBL" id="WNDP01000177">
    <property type="protein sequence ID" value="KAF1018390.1"/>
    <property type="molecule type" value="Genomic_DNA"/>
</dbReference>
<sequence>MFFKHIEHRAQFEVVNNAGASAILMASRALCTTAKDATDYQKVYSTLLQEAKSKVILHWPGEAFDPYLHGYWGSTDIPTAMETVLSIIEANIDKVDGIKISLLEAKWEIELRRRLAQSVKLYTGDDFNFGELIAEDGERFSHALLGIFDPIAPVAAHALVALANGEHQRYQEIIQPTVHLSREIFCAPTRYYKAGIVFLAWLNGYQDHFSMLGGMQSARSLSQYCKIFRLADQAGALIQPELAILNA</sequence>
<dbReference type="Proteomes" id="UP000490535">
    <property type="component" value="Unassembled WGS sequence"/>
</dbReference>
<evidence type="ECO:0000313" key="2">
    <source>
        <dbReference type="Proteomes" id="UP000490535"/>
    </source>
</evidence>
<evidence type="ECO:0008006" key="3">
    <source>
        <dbReference type="Google" id="ProtNLM"/>
    </source>
</evidence>
<dbReference type="AlphaFoldDB" id="A0A833URL3"/>
<name>A0A833URL3_ACIBZ</name>
<organism evidence="1 2">
    <name type="scientific">Acinetobacter bereziniae</name>
    <name type="common">Acinetobacter genomosp. 10</name>
    <dbReference type="NCBI Taxonomy" id="106648"/>
    <lineage>
        <taxon>Bacteria</taxon>
        <taxon>Pseudomonadati</taxon>
        <taxon>Pseudomonadota</taxon>
        <taxon>Gammaproteobacteria</taxon>
        <taxon>Moraxellales</taxon>
        <taxon>Moraxellaceae</taxon>
        <taxon>Acinetobacter</taxon>
    </lineage>
</organism>
<evidence type="ECO:0000313" key="1">
    <source>
        <dbReference type="EMBL" id="KAF1018390.1"/>
    </source>
</evidence>
<proteinExistence type="predicted"/>